<feature type="region of interest" description="Disordered" evidence="1">
    <location>
        <begin position="59"/>
        <end position="114"/>
    </location>
</feature>
<keyword evidence="2" id="KW-0812">Transmembrane</keyword>
<feature type="transmembrane region" description="Helical" evidence="2">
    <location>
        <begin position="35"/>
        <end position="54"/>
    </location>
</feature>
<name>A0A165CII7_9BASI</name>
<evidence type="ECO:0000313" key="4">
    <source>
        <dbReference type="Proteomes" id="UP000076842"/>
    </source>
</evidence>
<evidence type="ECO:0000256" key="2">
    <source>
        <dbReference type="SAM" id="Phobius"/>
    </source>
</evidence>
<evidence type="ECO:0000256" key="1">
    <source>
        <dbReference type="SAM" id="MobiDB-lite"/>
    </source>
</evidence>
<keyword evidence="2" id="KW-1133">Transmembrane helix</keyword>
<sequence>MTAPTGHVATFVPLEAVQSRRASAPRLRILLRKRVSVLSIGIIQIFGLAVTYPLTAFQRAGAPSSAGPQEARRSGKLRRTRPGPMAAAAFVQCSSRRNAGRKQPASGSVRAPRP</sequence>
<protein>
    <submittedName>
        <fullName evidence="3">Uncharacterized protein</fullName>
    </submittedName>
</protein>
<evidence type="ECO:0000313" key="3">
    <source>
        <dbReference type="EMBL" id="KZT50860.1"/>
    </source>
</evidence>
<dbReference type="AlphaFoldDB" id="A0A165CII7"/>
<reference evidence="3 4" key="1">
    <citation type="journal article" date="2016" name="Mol. Biol. Evol.">
        <title>Comparative Genomics of Early-Diverging Mushroom-Forming Fungi Provides Insights into the Origins of Lignocellulose Decay Capabilities.</title>
        <authorList>
            <person name="Nagy L.G."/>
            <person name="Riley R."/>
            <person name="Tritt A."/>
            <person name="Adam C."/>
            <person name="Daum C."/>
            <person name="Floudas D."/>
            <person name="Sun H."/>
            <person name="Yadav J.S."/>
            <person name="Pangilinan J."/>
            <person name="Larsson K.H."/>
            <person name="Matsuura K."/>
            <person name="Barry K."/>
            <person name="Labutti K."/>
            <person name="Kuo R."/>
            <person name="Ohm R.A."/>
            <person name="Bhattacharya S.S."/>
            <person name="Shirouzu T."/>
            <person name="Yoshinaga Y."/>
            <person name="Martin F.M."/>
            <person name="Grigoriev I.V."/>
            <person name="Hibbett D.S."/>
        </authorList>
    </citation>
    <scope>NUCLEOTIDE SEQUENCE [LARGE SCALE GENOMIC DNA]</scope>
    <source>
        <strain evidence="3 4">HHB12733</strain>
    </source>
</reference>
<gene>
    <name evidence="3" type="ORF">CALCODRAFT_504249</name>
</gene>
<proteinExistence type="predicted"/>
<dbReference type="EMBL" id="KV424140">
    <property type="protein sequence ID" value="KZT50860.1"/>
    <property type="molecule type" value="Genomic_DNA"/>
</dbReference>
<dbReference type="Proteomes" id="UP000076842">
    <property type="component" value="Unassembled WGS sequence"/>
</dbReference>
<accession>A0A165CII7</accession>
<keyword evidence="2" id="KW-0472">Membrane</keyword>
<keyword evidence="4" id="KW-1185">Reference proteome</keyword>
<dbReference type="InParanoid" id="A0A165CII7"/>
<organism evidence="3 4">
    <name type="scientific">Calocera cornea HHB12733</name>
    <dbReference type="NCBI Taxonomy" id="1353952"/>
    <lineage>
        <taxon>Eukaryota</taxon>
        <taxon>Fungi</taxon>
        <taxon>Dikarya</taxon>
        <taxon>Basidiomycota</taxon>
        <taxon>Agaricomycotina</taxon>
        <taxon>Dacrymycetes</taxon>
        <taxon>Dacrymycetales</taxon>
        <taxon>Dacrymycetaceae</taxon>
        <taxon>Calocera</taxon>
    </lineage>
</organism>